<feature type="region of interest" description="Disordered" evidence="1">
    <location>
        <begin position="56"/>
        <end position="99"/>
    </location>
</feature>
<evidence type="ECO:0000313" key="3">
    <source>
        <dbReference type="EMBL" id="CAK0888581.1"/>
    </source>
</evidence>
<feature type="chain" id="PRO_5047396246" evidence="2">
    <location>
        <begin position="22"/>
        <end position="255"/>
    </location>
</feature>
<keyword evidence="4" id="KW-1185">Reference proteome</keyword>
<feature type="non-terminal residue" evidence="3">
    <location>
        <position position="255"/>
    </location>
</feature>
<sequence>MAVVMGHWPIILAASAADADAIVEASERALSEQGLVTSLNIGMRWNGALLRMREDSGAAGARGRAHRGAEGRQPQPCTSAGGPAAGSSSRGWPSARRAARCARWAPTSSSRSTSFWATAASAASGPTCSIRTAPPAPERRSPSTASWRWCPRALRPPSASSCPSRRASAPGGTSTSCASTGARARCGSSTSQAWRAPPASCWWTTRTTDGESLLTGWSPRRGAEGRRLRARRPARRRAPSRRGRPGARSAWWTRC</sequence>
<organism evidence="3 4">
    <name type="scientific">Prorocentrum cordatum</name>
    <dbReference type="NCBI Taxonomy" id="2364126"/>
    <lineage>
        <taxon>Eukaryota</taxon>
        <taxon>Sar</taxon>
        <taxon>Alveolata</taxon>
        <taxon>Dinophyceae</taxon>
        <taxon>Prorocentrales</taxon>
        <taxon>Prorocentraceae</taxon>
        <taxon>Prorocentrum</taxon>
    </lineage>
</organism>
<evidence type="ECO:0000256" key="2">
    <source>
        <dbReference type="SAM" id="SignalP"/>
    </source>
</evidence>
<comment type="caution">
    <text evidence="3">The sequence shown here is derived from an EMBL/GenBank/DDBJ whole genome shotgun (WGS) entry which is preliminary data.</text>
</comment>
<feature type="compositionally biased region" description="Low complexity" evidence="1">
    <location>
        <begin position="151"/>
        <end position="170"/>
    </location>
</feature>
<feature type="compositionally biased region" description="Low complexity" evidence="1">
    <location>
        <begin position="79"/>
        <end position="99"/>
    </location>
</feature>
<gene>
    <name evidence="3" type="ORF">PCOR1329_LOCUS69346</name>
</gene>
<feature type="compositionally biased region" description="Low complexity" evidence="1">
    <location>
        <begin position="246"/>
        <end position="255"/>
    </location>
</feature>
<accession>A0ABN9WPM2</accession>
<feature type="signal peptide" evidence="2">
    <location>
        <begin position="1"/>
        <end position="21"/>
    </location>
</feature>
<name>A0ABN9WPM2_9DINO</name>
<proteinExistence type="predicted"/>
<keyword evidence="2" id="KW-0732">Signal</keyword>
<feature type="region of interest" description="Disordered" evidence="1">
    <location>
        <begin position="213"/>
        <end position="255"/>
    </location>
</feature>
<reference evidence="3" key="1">
    <citation type="submission" date="2023-10" db="EMBL/GenBank/DDBJ databases">
        <authorList>
            <person name="Chen Y."/>
            <person name="Shah S."/>
            <person name="Dougan E. K."/>
            <person name="Thang M."/>
            <person name="Chan C."/>
        </authorList>
    </citation>
    <scope>NUCLEOTIDE SEQUENCE [LARGE SCALE GENOMIC DNA]</scope>
</reference>
<protein>
    <submittedName>
        <fullName evidence="3">Uncharacterized protein</fullName>
    </submittedName>
</protein>
<dbReference type="EMBL" id="CAUYUJ010019097">
    <property type="protein sequence ID" value="CAK0888581.1"/>
    <property type="molecule type" value="Genomic_DNA"/>
</dbReference>
<evidence type="ECO:0000256" key="1">
    <source>
        <dbReference type="SAM" id="MobiDB-lite"/>
    </source>
</evidence>
<feature type="region of interest" description="Disordered" evidence="1">
    <location>
        <begin position="125"/>
        <end position="181"/>
    </location>
</feature>
<feature type="compositionally biased region" description="Basic residues" evidence="1">
    <location>
        <begin position="228"/>
        <end position="245"/>
    </location>
</feature>
<dbReference type="Proteomes" id="UP001189429">
    <property type="component" value="Unassembled WGS sequence"/>
</dbReference>
<evidence type="ECO:0000313" key="4">
    <source>
        <dbReference type="Proteomes" id="UP001189429"/>
    </source>
</evidence>